<keyword evidence="1" id="KW-1133">Transmembrane helix</keyword>
<reference evidence="3" key="1">
    <citation type="journal article" date="2019" name="Plant Biotechnol. J.">
        <title>Genome sequencing of the Australian wild diploid species Gossypium australe highlights disease resistance and delayed gland morphogenesis.</title>
        <authorList>
            <person name="Cai Y."/>
            <person name="Cai X."/>
            <person name="Wang Q."/>
            <person name="Wang P."/>
            <person name="Zhang Y."/>
            <person name="Cai C."/>
            <person name="Xu Y."/>
            <person name="Wang K."/>
            <person name="Zhou Z."/>
            <person name="Wang C."/>
            <person name="Geng S."/>
            <person name="Li B."/>
            <person name="Dong Q."/>
            <person name="Hou Y."/>
            <person name="Wang H."/>
            <person name="Ai P."/>
            <person name="Liu Z."/>
            <person name="Yi F."/>
            <person name="Sun M."/>
            <person name="An G."/>
            <person name="Cheng J."/>
            <person name="Zhang Y."/>
            <person name="Shi Q."/>
            <person name="Xie Y."/>
            <person name="Shi X."/>
            <person name="Chang Y."/>
            <person name="Huang F."/>
            <person name="Chen Y."/>
            <person name="Hong S."/>
            <person name="Mi L."/>
            <person name="Sun Q."/>
            <person name="Zhang L."/>
            <person name="Zhou B."/>
            <person name="Peng R."/>
            <person name="Zhang X."/>
            <person name="Liu F."/>
        </authorList>
    </citation>
    <scope>NUCLEOTIDE SEQUENCE [LARGE SCALE GENOMIC DNA]</scope>
    <source>
        <strain evidence="3">cv. PA1801</strain>
    </source>
</reference>
<accession>A0A5B6W079</accession>
<gene>
    <name evidence="2" type="ORF">EPI10_024890</name>
</gene>
<protein>
    <submittedName>
        <fullName evidence="2">Protease Do-like 7 isoform X1</fullName>
    </submittedName>
</protein>
<dbReference type="OrthoDB" id="1667202at2759"/>
<evidence type="ECO:0000313" key="2">
    <source>
        <dbReference type="EMBL" id="KAA3474624.1"/>
    </source>
</evidence>
<keyword evidence="2" id="KW-0645">Protease</keyword>
<feature type="transmembrane region" description="Helical" evidence="1">
    <location>
        <begin position="6"/>
        <end position="25"/>
    </location>
</feature>
<keyword evidence="1" id="KW-0472">Membrane</keyword>
<name>A0A5B6W079_9ROSI</name>
<sequence>MKTKHLYTVCKKIILVFNYLIFVIKKLKPNESWQNNLKILNQFNNFNIKGYVVFIFLISLLKNLY</sequence>
<dbReference type="GO" id="GO:0006508">
    <property type="term" value="P:proteolysis"/>
    <property type="evidence" value="ECO:0007669"/>
    <property type="project" value="UniProtKB-KW"/>
</dbReference>
<dbReference type="Proteomes" id="UP000325315">
    <property type="component" value="Unassembled WGS sequence"/>
</dbReference>
<keyword evidence="2" id="KW-0378">Hydrolase</keyword>
<organism evidence="2 3">
    <name type="scientific">Gossypium australe</name>
    <dbReference type="NCBI Taxonomy" id="47621"/>
    <lineage>
        <taxon>Eukaryota</taxon>
        <taxon>Viridiplantae</taxon>
        <taxon>Streptophyta</taxon>
        <taxon>Embryophyta</taxon>
        <taxon>Tracheophyta</taxon>
        <taxon>Spermatophyta</taxon>
        <taxon>Magnoliopsida</taxon>
        <taxon>eudicotyledons</taxon>
        <taxon>Gunneridae</taxon>
        <taxon>Pentapetalae</taxon>
        <taxon>rosids</taxon>
        <taxon>malvids</taxon>
        <taxon>Malvales</taxon>
        <taxon>Malvaceae</taxon>
        <taxon>Malvoideae</taxon>
        <taxon>Gossypium</taxon>
    </lineage>
</organism>
<evidence type="ECO:0000256" key="1">
    <source>
        <dbReference type="SAM" id="Phobius"/>
    </source>
</evidence>
<dbReference type="GO" id="GO:0008233">
    <property type="term" value="F:peptidase activity"/>
    <property type="evidence" value="ECO:0007669"/>
    <property type="project" value="UniProtKB-KW"/>
</dbReference>
<feature type="transmembrane region" description="Helical" evidence="1">
    <location>
        <begin position="46"/>
        <end position="64"/>
    </location>
</feature>
<keyword evidence="1" id="KW-0812">Transmembrane</keyword>
<keyword evidence="3" id="KW-1185">Reference proteome</keyword>
<comment type="caution">
    <text evidence="2">The sequence shown here is derived from an EMBL/GenBank/DDBJ whole genome shotgun (WGS) entry which is preliminary data.</text>
</comment>
<evidence type="ECO:0000313" key="3">
    <source>
        <dbReference type="Proteomes" id="UP000325315"/>
    </source>
</evidence>
<dbReference type="EMBL" id="SMMG02000005">
    <property type="protein sequence ID" value="KAA3474624.1"/>
    <property type="molecule type" value="Genomic_DNA"/>
</dbReference>
<proteinExistence type="predicted"/>
<dbReference type="AlphaFoldDB" id="A0A5B6W079"/>